<dbReference type="Pfam" id="PF04851">
    <property type="entry name" value="ResIII"/>
    <property type="match status" value="1"/>
</dbReference>
<evidence type="ECO:0000313" key="3">
    <source>
        <dbReference type="Proteomes" id="UP000546031"/>
    </source>
</evidence>
<keyword evidence="2" id="KW-0547">Nucleotide-binding</keyword>
<feature type="non-terminal residue" evidence="2">
    <location>
        <position position="158"/>
    </location>
</feature>
<organism evidence="2 3">
    <name type="scientific">Altererythrobacter lutimaris</name>
    <dbReference type="NCBI Taxonomy" id="2743979"/>
    <lineage>
        <taxon>Bacteria</taxon>
        <taxon>Pseudomonadati</taxon>
        <taxon>Pseudomonadota</taxon>
        <taxon>Alphaproteobacteria</taxon>
        <taxon>Sphingomonadales</taxon>
        <taxon>Erythrobacteraceae</taxon>
        <taxon>Altererythrobacter</taxon>
    </lineage>
</organism>
<dbReference type="InterPro" id="IPR027417">
    <property type="entry name" value="P-loop_NTPase"/>
</dbReference>
<name>A0A850HA79_9SPHN</name>
<reference evidence="2 3" key="1">
    <citation type="submission" date="2020-06" db="EMBL/GenBank/DDBJ databases">
        <title>Altererythrobacter lutimaris sp. nov., a marine bacterium isolated from a tidal flat.</title>
        <authorList>
            <person name="Kim D."/>
            <person name="Yoo Y."/>
            <person name="Kim J.-J."/>
        </authorList>
    </citation>
    <scope>NUCLEOTIDE SEQUENCE [LARGE SCALE GENOMIC DNA]</scope>
    <source>
        <strain evidence="2 3">JGD-16</strain>
    </source>
</reference>
<protein>
    <submittedName>
        <fullName evidence="2">DEAD/DEAH box helicase family protein</fullName>
    </submittedName>
</protein>
<keyword evidence="2" id="KW-0067">ATP-binding</keyword>
<dbReference type="Proteomes" id="UP000546031">
    <property type="component" value="Unassembled WGS sequence"/>
</dbReference>
<dbReference type="AlphaFoldDB" id="A0A850HA79"/>
<evidence type="ECO:0000259" key="1">
    <source>
        <dbReference type="Pfam" id="PF04851"/>
    </source>
</evidence>
<dbReference type="InterPro" id="IPR006935">
    <property type="entry name" value="Helicase/UvrB_N"/>
</dbReference>
<keyword evidence="2" id="KW-0378">Hydrolase</keyword>
<dbReference type="RefSeq" id="WP_176274498.1">
    <property type="nucleotide sequence ID" value="NZ_JABWTA010000020.1"/>
</dbReference>
<feature type="non-terminal residue" evidence="2">
    <location>
        <position position="1"/>
    </location>
</feature>
<evidence type="ECO:0000313" key="2">
    <source>
        <dbReference type="EMBL" id="NVE96077.1"/>
    </source>
</evidence>
<comment type="caution">
    <text evidence="2">The sequence shown here is derived from an EMBL/GenBank/DDBJ whole genome shotgun (WGS) entry which is preliminary data.</text>
</comment>
<keyword evidence="3" id="KW-1185">Reference proteome</keyword>
<dbReference type="GO" id="GO:0003677">
    <property type="term" value="F:DNA binding"/>
    <property type="evidence" value="ECO:0007669"/>
    <property type="project" value="InterPro"/>
</dbReference>
<keyword evidence="2" id="KW-0347">Helicase</keyword>
<feature type="domain" description="Helicase/UvrB N-terminal" evidence="1">
    <location>
        <begin position="97"/>
        <end position="153"/>
    </location>
</feature>
<gene>
    <name evidence="2" type="ORF">HUO12_14320</name>
</gene>
<dbReference type="EMBL" id="JABWTA010000020">
    <property type="protein sequence ID" value="NVE96077.1"/>
    <property type="molecule type" value="Genomic_DNA"/>
</dbReference>
<dbReference type="SUPFAM" id="SSF52540">
    <property type="entry name" value="P-loop containing nucleoside triphosphate hydrolases"/>
    <property type="match status" value="1"/>
</dbReference>
<dbReference type="GO" id="GO:0005524">
    <property type="term" value="F:ATP binding"/>
    <property type="evidence" value="ECO:0007669"/>
    <property type="project" value="InterPro"/>
</dbReference>
<dbReference type="GO" id="GO:0004386">
    <property type="term" value="F:helicase activity"/>
    <property type="evidence" value="ECO:0007669"/>
    <property type="project" value="UniProtKB-KW"/>
</dbReference>
<dbReference type="Gene3D" id="3.40.50.300">
    <property type="entry name" value="P-loop containing nucleotide triphosphate hydrolases"/>
    <property type="match status" value="1"/>
</dbReference>
<sequence length="158" mass="16787">AEALIAVLPAPARQAAGSRISNLDWARLALAVVGPSILAKLTDSLAAQGLAPPQRWGGEPARLFVLELGFPAEFAARASVRREPELTISGPIDLPGLHDYQEEILEGLRDLLVSRSGRRRAVVSLPTGGGKTRVAAEAVVKLVLNDSQKRTALWVAQT</sequence>
<accession>A0A850HA79</accession>
<proteinExistence type="predicted"/>
<dbReference type="GO" id="GO:0016787">
    <property type="term" value="F:hydrolase activity"/>
    <property type="evidence" value="ECO:0007669"/>
    <property type="project" value="InterPro"/>
</dbReference>